<protein>
    <submittedName>
        <fullName evidence="2">Uncharacterized protein</fullName>
    </submittedName>
</protein>
<proteinExistence type="predicted"/>
<name>A0AAV2T4X7_CALDB</name>
<accession>A0AAV2T4X7</accession>
<organism evidence="2 3">
    <name type="scientific">Calicophoron daubneyi</name>
    <name type="common">Rumen fluke</name>
    <name type="synonym">Paramphistomum daubneyi</name>
    <dbReference type="NCBI Taxonomy" id="300641"/>
    <lineage>
        <taxon>Eukaryota</taxon>
        <taxon>Metazoa</taxon>
        <taxon>Spiralia</taxon>
        <taxon>Lophotrochozoa</taxon>
        <taxon>Platyhelminthes</taxon>
        <taxon>Trematoda</taxon>
        <taxon>Digenea</taxon>
        <taxon>Plagiorchiida</taxon>
        <taxon>Pronocephalata</taxon>
        <taxon>Paramphistomoidea</taxon>
        <taxon>Paramphistomidae</taxon>
        <taxon>Calicophoron</taxon>
    </lineage>
</organism>
<feature type="transmembrane region" description="Helical" evidence="1">
    <location>
        <begin position="6"/>
        <end position="28"/>
    </location>
</feature>
<evidence type="ECO:0000313" key="3">
    <source>
        <dbReference type="Proteomes" id="UP001497525"/>
    </source>
</evidence>
<dbReference type="AlphaFoldDB" id="A0AAV2T4X7"/>
<reference evidence="2" key="1">
    <citation type="submission" date="2024-06" db="EMBL/GenBank/DDBJ databases">
        <authorList>
            <person name="Liu X."/>
            <person name="Lenzi L."/>
            <person name="Haldenby T S."/>
            <person name="Uol C."/>
        </authorList>
    </citation>
    <scope>NUCLEOTIDE SEQUENCE</scope>
</reference>
<feature type="transmembrane region" description="Helical" evidence="1">
    <location>
        <begin position="99"/>
        <end position="121"/>
    </location>
</feature>
<gene>
    <name evidence="2" type="ORF">CDAUBV1_LOCUS3914</name>
</gene>
<dbReference type="EMBL" id="CAXLJL010000096">
    <property type="protein sequence ID" value="CAL5131493.1"/>
    <property type="molecule type" value="Genomic_DNA"/>
</dbReference>
<keyword evidence="1" id="KW-0472">Membrane</keyword>
<dbReference type="Proteomes" id="UP001497525">
    <property type="component" value="Unassembled WGS sequence"/>
</dbReference>
<comment type="caution">
    <text evidence="2">The sequence shown here is derived from an EMBL/GenBank/DDBJ whole genome shotgun (WGS) entry which is preliminary data.</text>
</comment>
<sequence>MNEEYMQHYFMPLIIVWFSLVAICMTVVPRVSKATQYINRPSATRGTTNPASTLLAAESPNDNSKELTVHECSMLPHSTTADTFLQSTSDKIFSWNRHLYATTAMLMKFALLAVFVGWIAAYRNVFDRIFLGG</sequence>
<feature type="non-terminal residue" evidence="2">
    <location>
        <position position="133"/>
    </location>
</feature>
<evidence type="ECO:0000256" key="1">
    <source>
        <dbReference type="SAM" id="Phobius"/>
    </source>
</evidence>
<evidence type="ECO:0000313" key="2">
    <source>
        <dbReference type="EMBL" id="CAL5131493.1"/>
    </source>
</evidence>
<keyword evidence="1" id="KW-0812">Transmembrane</keyword>
<keyword evidence="1" id="KW-1133">Transmembrane helix</keyword>